<dbReference type="EMBL" id="CAJEWN010000034">
    <property type="protein sequence ID" value="CAD2145170.1"/>
    <property type="molecule type" value="Genomic_DNA"/>
</dbReference>
<comment type="caution">
    <text evidence="2">The sequence shown here is derived from an EMBL/GenBank/DDBJ whole genome shotgun (WGS) entry which is preliminary data.</text>
</comment>
<sequence length="119" mass="13755">MENKIIFKNLFIFLFFILKIFSNFEEVCGGNCLGGRRPQYNLIGEPTTMIASTSSERGFDDPFENLLNTDDDDNQLNSEKIIFNHLHAAYFSKIFVESLDAITTSDVWDMTDIYNVFIF</sequence>
<keyword evidence="1" id="KW-0732">Signal</keyword>
<proteinExistence type="predicted"/>
<evidence type="ECO:0000313" key="3">
    <source>
        <dbReference type="Proteomes" id="UP000580250"/>
    </source>
</evidence>
<feature type="chain" id="PRO_5027883586" evidence="1">
    <location>
        <begin position="23"/>
        <end position="119"/>
    </location>
</feature>
<name>A0A6V7U491_MELEN</name>
<gene>
    <name evidence="2" type="ORF">MENT_LOCUS8192</name>
</gene>
<reference evidence="2 3" key="1">
    <citation type="submission" date="2020-08" db="EMBL/GenBank/DDBJ databases">
        <authorList>
            <person name="Koutsovoulos G."/>
            <person name="Danchin GJ E."/>
        </authorList>
    </citation>
    <scope>NUCLEOTIDE SEQUENCE [LARGE SCALE GENOMIC DNA]</scope>
</reference>
<dbReference type="AlphaFoldDB" id="A0A6V7U491"/>
<protein>
    <submittedName>
        <fullName evidence="2">Uncharacterized protein</fullName>
    </submittedName>
</protein>
<evidence type="ECO:0000256" key="1">
    <source>
        <dbReference type="SAM" id="SignalP"/>
    </source>
</evidence>
<evidence type="ECO:0000313" key="2">
    <source>
        <dbReference type="EMBL" id="CAD2145170.1"/>
    </source>
</evidence>
<dbReference type="Proteomes" id="UP000580250">
    <property type="component" value="Unassembled WGS sequence"/>
</dbReference>
<accession>A0A6V7U491</accession>
<organism evidence="2 3">
    <name type="scientific">Meloidogyne enterolobii</name>
    <name type="common">Root-knot nematode worm</name>
    <name type="synonym">Meloidogyne mayaguensis</name>
    <dbReference type="NCBI Taxonomy" id="390850"/>
    <lineage>
        <taxon>Eukaryota</taxon>
        <taxon>Metazoa</taxon>
        <taxon>Ecdysozoa</taxon>
        <taxon>Nematoda</taxon>
        <taxon>Chromadorea</taxon>
        <taxon>Rhabditida</taxon>
        <taxon>Tylenchina</taxon>
        <taxon>Tylenchomorpha</taxon>
        <taxon>Tylenchoidea</taxon>
        <taxon>Meloidogynidae</taxon>
        <taxon>Meloidogyninae</taxon>
        <taxon>Meloidogyne</taxon>
    </lineage>
</organism>
<feature type="signal peptide" evidence="1">
    <location>
        <begin position="1"/>
        <end position="22"/>
    </location>
</feature>